<reference evidence="1 2" key="1">
    <citation type="submission" date="2016-09" db="EMBL/GenBank/DDBJ databases">
        <authorList>
            <person name="Capua I."/>
            <person name="De Benedictis P."/>
            <person name="Joannis T."/>
            <person name="Lombin L.H."/>
            <person name="Cattoli G."/>
        </authorList>
    </citation>
    <scope>NUCLEOTIDE SEQUENCE [LARGE SCALE GENOMIC DNA]</scope>
    <source>
        <strain evidence="1 2">UB20</strain>
    </source>
</reference>
<dbReference type="RefSeq" id="WP_074449533.1">
    <property type="nucleotide sequence ID" value="NZ_FMMM01000025.1"/>
</dbReference>
<accession>A0A1D3UGS3</accession>
<sequence length="123" mass="14242">MKVPEKYYDEIFEFNGLWDVVSKCGLKIIDKGGKKTVIVTELYQDNPGTSVTYAGYALARQICERKNLEINNIRYLECNPDTQSKLSFYDEEYFEVTFPKATGESNRATYRHLSKDEVMALFV</sequence>
<name>A0A1D3UGS3_TANFO</name>
<dbReference type="EMBL" id="FMMM01000025">
    <property type="protein sequence ID" value="SCQ19347.1"/>
    <property type="molecule type" value="Genomic_DNA"/>
</dbReference>
<evidence type="ECO:0000313" key="2">
    <source>
        <dbReference type="Proteomes" id="UP000182057"/>
    </source>
</evidence>
<dbReference type="AlphaFoldDB" id="A0A1D3UGS3"/>
<dbReference type="Proteomes" id="UP000182057">
    <property type="component" value="Unassembled WGS sequence"/>
</dbReference>
<gene>
    <name evidence="1" type="ORF">TFUB20_00668</name>
</gene>
<protein>
    <submittedName>
        <fullName evidence="1">Uncharacterized protein</fullName>
    </submittedName>
</protein>
<organism evidence="1 2">
    <name type="scientific">Tannerella forsythia</name>
    <name type="common">Bacteroides forsythus</name>
    <dbReference type="NCBI Taxonomy" id="28112"/>
    <lineage>
        <taxon>Bacteria</taxon>
        <taxon>Pseudomonadati</taxon>
        <taxon>Bacteroidota</taxon>
        <taxon>Bacteroidia</taxon>
        <taxon>Bacteroidales</taxon>
        <taxon>Tannerellaceae</taxon>
        <taxon>Tannerella</taxon>
    </lineage>
</organism>
<evidence type="ECO:0000313" key="1">
    <source>
        <dbReference type="EMBL" id="SCQ19347.1"/>
    </source>
</evidence>
<proteinExistence type="predicted"/>